<reference evidence="1" key="1">
    <citation type="submission" date="2021-05" db="EMBL/GenBank/DDBJ databases">
        <authorList>
            <person name="Alioto T."/>
            <person name="Alioto T."/>
            <person name="Gomez Garrido J."/>
        </authorList>
    </citation>
    <scope>NUCLEOTIDE SEQUENCE</scope>
</reference>
<sequence length="125" mass="15259">MHFLFYAMVRKLSYLKKSRENVRIDFFRTLKLGALKFQVWPYSSKQLLILLNFHFPNTYFCRVVSSNQVKISLCLILYNRKNFIRFMLATMQKCKFGKWLRNCLEKPVLCKILGLFFYVDFFFFF</sequence>
<dbReference type="EMBL" id="HBUF01593484">
    <property type="protein sequence ID" value="CAG6774062.1"/>
    <property type="molecule type" value="Transcribed_RNA"/>
</dbReference>
<evidence type="ECO:0000313" key="1">
    <source>
        <dbReference type="EMBL" id="CAG6774062.1"/>
    </source>
</evidence>
<proteinExistence type="predicted"/>
<dbReference type="AlphaFoldDB" id="A0A8D9AZR5"/>
<accession>A0A8D9AZR5</accession>
<organism evidence="1">
    <name type="scientific">Cacopsylla melanoneura</name>
    <dbReference type="NCBI Taxonomy" id="428564"/>
    <lineage>
        <taxon>Eukaryota</taxon>
        <taxon>Metazoa</taxon>
        <taxon>Ecdysozoa</taxon>
        <taxon>Arthropoda</taxon>
        <taxon>Hexapoda</taxon>
        <taxon>Insecta</taxon>
        <taxon>Pterygota</taxon>
        <taxon>Neoptera</taxon>
        <taxon>Paraneoptera</taxon>
        <taxon>Hemiptera</taxon>
        <taxon>Sternorrhyncha</taxon>
        <taxon>Psylloidea</taxon>
        <taxon>Psyllidae</taxon>
        <taxon>Psyllinae</taxon>
        <taxon>Cacopsylla</taxon>
    </lineage>
</organism>
<name>A0A8D9AZR5_9HEMI</name>
<protein>
    <submittedName>
        <fullName evidence="1">Uncharacterized protein</fullName>
    </submittedName>
</protein>